<dbReference type="GO" id="GO:0005789">
    <property type="term" value="C:endoplasmic reticulum membrane"/>
    <property type="evidence" value="ECO:0007669"/>
    <property type="project" value="TreeGrafter"/>
</dbReference>
<dbReference type="GO" id="GO:0016811">
    <property type="term" value="F:hydrolase activity, acting on carbon-nitrogen (but not peptide) bonds, in linear amides"/>
    <property type="evidence" value="ECO:0007669"/>
    <property type="project" value="InterPro"/>
</dbReference>
<comment type="similarity">
    <text evidence="2">Belongs to the alkaline ceramidase family.</text>
</comment>
<dbReference type="Pfam" id="PF05875">
    <property type="entry name" value="Ceramidase"/>
    <property type="match status" value="1"/>
</dbReference>
<proteinExistence type="inferred from homology"/>
<evidence type="ECO:0000313" key="9">
    <source>
        <dbReference type="EMBL" id="RFU32316.1"/>
    </source>
</evidence>
<keyword evidence="3 8" id="KW-0812">Transmembrane</keyword>
<keyword evidence="6 8" id="KW-0472">Membrane</keyword>
<keyword evidence="7" id="KW-0862">Zinc</keyword>
<feature type="non-terminal residue" evidence="9">
    <location>
        <position position="106"/>
    </location>
</feature>
<protein>
    <recommendedName>
        <fullName evidence="11">Alkaline ceramidase</fullName>
    </recommendedName>
</protein>
<feature type="transmembrane region" description="Helical" evidence="8">
    <location>
        <begin position="12"/>
        <end position="31"/>
    </location>
</feature>
<feature type="transmembrane region" description="Helical" evidence="8">
    <location>
        <begin position="52"/>
        <end position="72"/>
    </location>
</feature>
<dbReference type="PANTHER" id="PTHR46187:SF1">
    <property type="entry name" value="ALKALINE PHYTOCERAMIDASE"/>
    <property type="match status" value="1"/>
</dbReference>
<evidence type="ECO:0000256" key="6">
    <source>
        <dbReference type="ARBA" id="ARBA00023136"/>
    </source>
</evidence>
<dbReference type="OrthoDB" id="187171at2759"/>
<name>A0A3E2HFW2_SCYLI</name>
<evidence type="ECO:0000256" key="3">
    <source>
        <dbReference type="ARBA" id="ARBA00022692"/>
    </source>
</evidence>
<evidence type="ECO:0000256" key="1">
    <source>
        <dbReference type="ARBA" id="ARBA00004141"/>
    </source>
</evidence>
<dbReference type="EMBL" id="NCSJ02000057">
    <property type="protein sequence ID" value="RFU32316.1"/>
    <property type="molecule type" value="Genomic_DNA"/>
</dbReference>
<accession>A0A3E2HFW2</accession>
<keyword evidence="7" id="KW-0479">Metal-binding</keyword>
<evidence type="ECO:0008006" key="11">
    <source>
        <dbReference type="Google" id="ProtNLM"/>
    </source>
</evidence>
<dbReference type="AlphaFoldDB" id="A0A3E2HFW2"/>
<evidence type="ECO:0000256" key="8">
    <source>
        <dbReference type="SAM" id="Phobius"/>
    </source>
</evidence>
<sequence length="106" mass="11703">MLGQLKEMAGWGTVIFVAGFAIWLVDIGYCAKLTSAKRAIGMPWSFILEFHGWWHILTGVGVYVLIAVVEYVTSEEVGQPLGSNFAWPVGWIISDSSKEPNGKKRS</sequence>
<dbReference type="PANTHER" id="PTHR46187">
    <property type="entry name" value="ALKALINE CERAMIDASE 3"/>
    <property type="match status" value="1"/>
</dbReference>
<gene>
    <name evidence="9" type="ORF">B7463_g4041</name>
</gene>
<comment type="caution">
    <text evidence="9">The sequence shown here is derived from an EMBL/GenBank/DDBJ whole genome shotgun (WGS) entry which is preliminary data.</text>
</comment>
<evidence type="ECO:0000256" key="4">
    <source>
        <dbReference type="ARBA" id="ARBA00022801"/>
    </source>
</evidence>
<dbReference type="InterPro" id="IPR008901">
    <property type="entry name" value="ACER"/>
</dbReference>
<evidence type="ECO:0000256" key="5">
    <source>
        <dbReference type="ARBA" id="ARBA00022989"/>
    </source>
</evidence>
<keyword evidence="4" id="KW-0378">Hydrolase</keyword>
<reference evidence="9 10" key="1">
    <citation type="submission" date="2018-05" db="EMBL/GenBank/DDBJ databases">
        <title>Draft genome sequence of Scytalidium lignicola DSM 105466, a ubiquitous saprotrophic fungus.</title>
        <authorList>
            <person name="Buettner E."/>
            <person name="Gebauer A.M."/>
            <person name="Hofrichter M."/>
            <person name="Liers C."/>
            <person name="Kellner H."/>
        </authorList>
    </citation>
    <scope>NUCLEOTIDE SEQUENCE [LARGE SCALE GENOMIC DNA]</scope>
    <source>
        <strain evidence="9 10">DSM 105466</strain>
    </source>
</reference>
<comment type="subcellular location">
    <subcellularLocation>
        <location evidence="1">Membrane</location>
        <topology evidence="1">Multi-pass membrane protein</topology>
    </subcellularLocation>
</comment>
<evidence type="ECO:0000256" key="2">
    <source>
        <dbReference type="ARBA" id="ARBA00009780"/>
    </source>
</evidence>
<organism evidence="9 10">
    <name type="scientific">Scytalidium lignicola</name>
    <name type="common">Hyphomycete</name>
    <dbReference type="NCBI Taxonomy" id="5539"/>
    <lineage>
        <taxon>Eukaryota</taxon>
        <taxon>Fungi</taxon>
        <taxon>Dikarya</taxon>
        <taxon>Ascomycota</taxon>
        <taxon>Pezizomycotina</taxon>
        <taxon>Leotiomycetes</taxon>
        <taxon>Leotiomycetes incertae sedis</taxon>
        <taxon>Scytalidium</taxon>
    </lineage>
</organism>
<feature type="non-terminal residue" evidence="9">
    <location>
        <position position="1"/>
    </location>
</feature>
<keyword evidence="5 8" id="KW-1133">Transmembrane helix</keyword>
<feature type="binding site" evidence="7">
    <location>
        <position position="51"/>
    </location>
    <ligand>
        <name>Zn(2+)</name>
        <dbReference type="ChEBI" id="CHEBI:29105"/>
        <note>catalytic</note>
    </ligand>
</feature>
<keyword evidence="10" id="KW-1185">Reference proteome</keyword>
<comment type="cofactor">
    <cofactor evidence="7">
        <name>Zn(2+)</name>
        <dbReference type="ChEBI" id="CHEBI:29105"/>
    </cofactor>
</comment>
<evidence type="ECO:0000313" key="10">
    <source>
        <dbReference type="Proteomes" id="UP000258309"/>
    </source>
</evidence>
<feature type="binding site" evidence="7">
    <location>
        <position position="55"/>
    </location>
    <ligand>
        <name>Zn(2+)</name>
        <dbReference type="ChEBI" id="CHEBI:29105"/>
        <note>catalytic</note>
    </ligand>
</feature>
<dbReference type="GO" id="GO:0046513">
    <property type="term" value="P:ceramide biosynthetic process"/>
    <property type="evidence" value="ECO:0007669"/>
    <property type="project" value="TreeGrafter"/>
</dbReference>
<dbReference type="STRING" id="5539.A0A3E2HFW2"/>
<dbReference type="GO" id="GO:0046872">
    <property type="term" value="F:metal ion binding"/>
    <property type="evidence" value="ECO:0007669"/>
    <property type="project" value="UniProtKB-KW"/>
</dbReference>
<dbReference type="GO" id="GO:0046514">
    <property type="term" value="P:ceramide catabolic process"/>
    <property type="evidence" value="ECO:0007669"/>
    <property type="project" value="TreeGrafter"/>
</dbReference>
<dbReference type="Proteomes" id="UP000258309">
    <property type="component" value="Unassembled WGS sequence"/>
</dbReference>
<evidence type="ECO:0000256" key="7">
    <source>
        <dbReference type="PIRSR" id="PIRSR608901-2"/>
    </source>
</evidence>